<evidence type="ECO:0000259" key="6">
    <source>
        <dbReference type="PROSITE" id="PS50146"/>
    </source>
</evidence>
<dbReference type="PANTHER" id="PTHR12358">
    <property type="entry name" value="SPHINGOSINE KINASE"/>
    <property type="match status" value="1"/>
</dbReference>
<keyword evidence="4" id="KW-0067">ATP-binding</keyword>
<gene>
    <name evidence="8" type="primary">LOC106813904</name>
</gene>
<dbReference type="InterPro" id="IPR001206">
    <property type="entry name" value="Diacylglycerol_kinase_cat_dom"/>
</dbReference>
<dbReference type="RefSeq" id="XP_014673634.1">
    <property type="nucleotide sequence ID" value="XM_014818148.1"/>
</dbReference>
<evidence type="ECO:0000256" key="3">
    <source>
        <dbReference type="ARBA" id="ARBA00022777"/>
    </source>
</evidence>
<protein>
    <submittedName>
        <fullName evidence="8">Sphingosine kinase 1-like</fullName>
    </submittedName>
</protein>
<dbReference type="Gene3D" id="3.40.50.10330">
    <property type="entry name" value="Probable inorganic polyphosphate/atp-NAD kinase, domain 1"/>
    <property type="match status" value="1"/>
</dbReference>
<reference evidence="8" key="1">
    <citation type="submission" date="2025-08" db="UniProtKB">
        <authorList>
            <consortium name="RefSeq"/>
        </authorList>
    </citation>
    <scope>IDENTIFICATION</scope>
</reference>
<accession>A0ABM1EN63</accession>
<evidence type="ECO:0000313" key="7">
    <source>
        <dbReference type="Proteomes" id="UP000695022"/>
    </source>
</evidence>
<keyword evidence="2" id="KW-0547">Nucleotide-binding</keyword>
<organism evidence="7 8">
    <name type="scientific">Priapulus caudatus</name>
    <name type="common">Priapulid worm</name>
    <dbReference type="NCBI Taxonomy" id="37621"/>
    <lineage>
        <taxon>Eukaryota</taxon>
        <taxon>Metazoa</taxon>
        <taxon>Ecdysozoa</taxon>
        <taxon>Scalidophora</taxon>
        <taxon>Priapulida</taxon>
        <taxon>Priapulimorpha</taxon>
        <taxon>Priapulimorphida</taxon>
        <taxon>Priapulidae</taxon>
        <taxon>Priapulus</taxon>
    </lineage>
</organism>
<feature type="domain" description="DAGKc" evidence="6">
    <location>
        <begin position="79"/>
        <end position="224"/>
    </location>
</feature>
<keyword evidence="1" id="KW-0808">Transferase</keyword>
<dbReference type="InterPro" id="IPR017438">
    <property type="entry name" value="ATP-NAD_kinase_N"/>
</dbReference>
<dbReference type="InterPro" id="IPR050187">
    <property type="entry name" value="Lipid_Phosphate_FormReg"/>
</dbReference>
<dbReference type="PANTHER" id="PTHR12358:SF112">
    <property type="entry name" value="LD11247P-RELATED"/>
    <property type="match status" value="1"/>
</dbReference>
<dbReference type="Pfam" id="PF00781">
    <property type="entry name" value="DAGK_cat"/>
    <property type="match status" value="1"/>
</dbReference>
<dbReference type="SMART" id="SM00046">
    <property type="entry name" value="DAGKc"/>
    <property type="match status" value="1"/>
</dbReference>
<dbReference type="Proteomes" id="UP000695022">
    <property type="component" value="Unplaced"/>
</dbReference>
<sequence length="595" mass="65262">MRSRDSSESTAFITVYAYTPKKKKEAKGRSRRRTTISFAVNKSDNYEENERIAQQWKVAILCVLRTVQTGQELRLSVHAPYRRMLVIINPYGGQGKARKIFEDNVSQIFTEADIYYKLMTTEYSGHATEYVRTLDLTAWEAIVVCAGDGIVYEVYNGLMQRPDWQEAILMPVGVLPGGSGNALAASINWAARLPYKENFAFHSALVVAQGSPTQMDLVALDLADGRRLYSFLAVAWGLVSDVDIESERWRPFGPMRFFLGFLARVVTLRTYRGRVSYLPARNYTKHLPPAVIRDASTTDDLTRSASVGCGGGTYEHVNGSVPSSRTVPNLAGFCRGLFQRSQSVGAATLDFPGTDAMENADDDGIAATTTRSNGDVGHDDRPHDDRPHDDRPHDDRPHDDRPHDDRPHDDRPHDDRPHGDSGRGDGPHDDGPTPQRPHAEKNGRPPRNGEIATTAVSTPLLAPLGSPVPPSWVVVDDDFVLACPVYQTHLGSDSITVPYGAFADGVIHLAVIRRGVTRKAMLTLFREMEVGRHAANPNIELIPCEAFRLEPDMADEAAAAGIMTIDGEQIACGPIQGQVLPGVARVIAVSDSSSI</sequence>
<evidence type="ECO:0000256" key="1">
    <source>
        <dbReference type="ARBA" id="ARBA00022679"/>
    </source>
</evidence>
<evidence type="ECO:0000256" key="2">
    <source>
        <dbReference type="ARBA" id="ARBA00022741"/>
    </source>
</evidence>
<feature type="compositionally biased region" description="Basic and acidic residues" evidence="5">
    <location>
        <begin position="376"/>
        <end position="443"/>
    </location>
</feature>
<proteinExistence type="predicted"/>
<dbReference type="Pfam" id="PF19279">
    <property type="entry name" value="YegS_C"/>
    <property type="match status" value="1"/>
</dbReference>
<dbReference type="PROSITE" id="PS50146">
    <property type="entry name" value="DAGK"/>
    <property type="match status" value="1"/>
</dbReference>
<keyword evidence="3" id="KW-0418">Kinase</keyword>
<dbReference type="InterPro" id="IPR045540">
    <property type="entry name" value="YegS/DAGK_C"/>
</dbReference>
<evidence type="ECO:0000256" key="4">
    <source>
        <dbReference type="ARBA" id="ARBA00022840"/>
    </source>
</evidence>
<dbReference type="SUPFAM" id="SSF111331">
    <property type="entry name" value="NAD kinase/diacylglycerol kinase-like"/>
    <property type="match status" value="1"/>
</dbReference>
<dbReference type="InterPro" id="IPR016064">
    <property type="entry name" value="NAD/diacylglycerol_kinase_sf"/>
</dbReference>
<dbReference type="GeneID" id="106813904"/>
<feature type="region of interest" description="Disordered" evidence="5">
    <location>
        <begin position="349"/>
        <end position="451"/>
    </location>
</feature>
<evidence type="ECO:0000256" key="5">
    <source>
        <dbReference type="SAM" id="MobiDB-lite"/>
    </source>
</evidence>
<dbReference type="Gene3D" id="2.60.200.40">
    <property type="match status" value="1"/>
</dbReference>
<name>A0ABM1EN63_PRICU</name>
<evidence type="ECO:0000313" key="8">
    <source>
        <dbReference type="RefSeq" id="XP_014673634.1"/>
    </source>
</evidence>
<keyword evidence="7" id="KW-1185">Reference proteome</keyword>